<gene>
    <name evidence="4" type="ORF">RRG08_005520</name>
</gene>
<evidence type="ECO:0000313" key="5">
    <source>
        <dbReference type="Proteomes" id="UP001283361"/>
    </source>
</evidence>
<dbReference type="PROSITE" id="PS50850">
    <property type="entry name" value="MFS"/>
    <property type="match status" value="1"/>
</dbReference>
<organism evidence="4 5">
    <name type="scientific">Elysia crispata</name>
    <name type="common">lettuce slug</name>
    <dbReference type="NCBI Taxonomy" id="231223"/>
    <lineage>
        <taxon>Eukaryota</taxon>
        <taxon>Metazoa</taxon>
        <taxon>Spiralia</taxon>
        <taxon>Lophotrochozoa</taxon>
        <taxon>Mollusca</taxon>
        <taxon>Gastropoda</taxon>
        <taxon>Heterobranchia</taxon>
        <taxon>Euthyneura</taxon>
        <taxon>Panpulmonata</taxon>
        <taxon>Sacoglossa</taxon>
        <taxon>Placobranchoidea</taxon>
        <taxon>Plakobranchidae</taxon>
        <taxon>Elysia</taxon>
    </lineage>
</organism>
<reference evidence="4" key="1">
    <citation type="journal article" date="2023" name="G3 (Bethesda)">
        <title>A reference genome for the long-term kleptoplast-retaining sea slug Elysia crispata morphotype clarki.</title>
        <authorList>
            <person name="Eastman K.E."/>
            <person name="Pendleton A.L."/>
            <person name="Shaikh M.A."/>
            <person name="Suttiyut T."/>
            <person name="Ogas R."/>
            <person name="Tomko P."/>
            <person name="Gavelis G."/>
            <person name="Widhalm J.R."/>
            <person name="Wisecaver J.H."/>
        </authorList>
    </citation>
    <scope>NUCLEOTIDE SEQUENCE</scope>
    <source>
        <strain evidence="4">ECLA1</strain>
    </source>
</reference>
<name>A0AAE0XR41_9GAST</name>
<evidence type="ECO:0000256" key="2">
    <source>
        <dbReference type="SAM" id="Phobius"/>
    </source>
</evidence>
<keyword evidence="5" id="KW-1185">Reference proteome</keyword>
<dbReference type="InterPro" id="IPR036259">
    <property type="entry name" value="MFS_trans_sf"/>
</dbReference>
<feature type="transmembrane region" description="Helical" evidence="2">
    <location>
        <begin position="532"/>
        <end position="550"/>
    </location>
</feature>
<dbReference type="SUPFAM" id="SSF103473">
    <property type="entry name" value="MFS general substrate transporter"/>
    <property type="match status" value="1"/>
</dbReference>
<dbReference type="Gene3D" id="1.20.1250.20">
    <property type="entry name" value="MFS general substrate transporter like domains"/>
    <property type="match status" value="2"/>
</dbReference>
<feature type="transmembrane region" description="Helical" evidence="2">
    <location>
        <begin position="626"/>
        <end position="645"/>
    </location>
</feature>
<evidence type="ECO:0000259" key="3">
    <source>
        <dbReference type="PROSITE" id="PS50850"/>
    </source>
</evidence>
<dbReference type="GO" id="GO:0008028">
    <property type="term" value="F:monocarboxylic acid transmembrane transporter activity"/>
    <property type="evidence" value="ECO:0007669"/>
    <property type="project" value="TreeGrafter"/>
</dbReference>
<dbReference type="InterPro" id="IPR050327">
    <property type="entry name" value="Proton-linked_MCT"/>
</dbReference>
<feature type="transmembrane region" description="Helical" evidence="2">
    <location>
        <begin position="594"/>
        <end position="614"/>
    </location>
</feature>
<dbReference type="Proteomes" id="UP001283361">
    <property type="component" value="Unassembled WGS sequence"/>
</dbReference>
<dbReference type="PANTHER" id="PTHR11360:SF306">
    <property type="entry name" value="RE01051P"/>
    <property type="match status" value="1"/>
</dbReference>
<dbReference type="Pfam" id="PF07690">
    <property type="entry name" value="MFS_1"/>
    <property type="match status" value="2"/>
</dbReference>
<keyword evidence="2" id="KW-0472">Membrane</keyword>
<comment type="caution">
    <text evidence="4">The sequence shown here is derived from an EMBL/GenBank/DDBJ whole genome shotgun (WGS) entry which is preliminary data.</text>
</comment>
<dbReference type="GO" id="GO:0016020">
    <property type="term" value="C:membrane"/>
    <property type="evidence" value="ECO:0007669"/>
    <property type="project" value="UniProtKB-SubCell"/>
</dbReference>
<comment type="subcellular location">
    <subcellularLocation>
        <location evidence="1">Membrane</location>
        <topology evidence="1">Multi-pass membrane protein</topology>
    </subcellularLocation>
</comment>
<dbReference type="EMBL" id="JAWDGP010007774">
    <property type="protein sequence ID" value="KAK3705130.1"/>
    <property type="molecule type" value="Genomic_DNA"/>
</dbReference>
<dbReference type="AlphaFoldDB" id="A0AAE0XR41"/>
<feature type="transmembrane region" description="Helical" evidence="2">
    <location>
        <begin position="234"/>
        <end position="254"/>
    </location>
</feature>
<evidence type="ECO:0000256" key="1">
    <source>
        <dbReference type="ARBA" id="ARBA00004141"/>
    </source>
</evidence>
<dbReference type="PANTHER" id="PTHR11360">
    <property type="entry name" value="MONOCARBOXYLATE TRANSPORTER"/>
    <property type="match status" value="1"/>
</dbReference>
<feature type="transmembrane region" description="Helical" evidence="2">
    <location>
        <begin position="198"/>
        <end position="222"/>
    </location>
</feature>
<accession>A0AAE0XR41</accession>
<keyword evidence="2" id="KW-1133">Transmembrane helix</keyword>
<feature type="transmembrane region" description="Helical" evidence="2">
    <location>
        <begin position="260"/>
        <end position="287"/>
    </location>
</feature>
<feature type="transmembrane region" description="Helical" evidence="2">
    <location>
        <begin position="500"/>
        <end position="520"/>
    </location>
</feature>
<feature type="transmembrane region" description="Helical" evidence="2">
    <location>
        <begin position="146"/>
        <end position="165"/>
    </location>
</feature>
<feature type="domain" description="Major facilitator superfamily (MFS) profile" evidence="3">
    <location>
        <begin position="459"/>
        <end position="662"/>
    </location>
</feature>
<protein>
    <recommendedName>
        <fullName evidence="3">Major facilitator superfamily (MFS) profile domain-containing protein</fullName>
    </recommendedName>
</protein>
<feature type="transmembrane region" description="Helical" evidence="2">
    <location>
        <begin position="107"/>
        <end position="126"/>
    </location>
</feature>
<proteinExistence type="predicted"/>
<feature type="transmembrane region" description="Helical" evidence="2">
    <location>
        <begin position="459"/>
        <end position="488"/>
    </location>
</feature>
<dbReference type="InterPro" id="IPR011701">
    <property type="entry name" value="MFS"/>
</dbReference>
<dbReference type="InterPro" id="IPR020846">
    <property type="entry name" value="MFS_dom"/>
</dbReference>
<feature type="transmembrane region" description="Helical" evidence="2">
    <location>
        <begin position="172"/>
        <end position="192"/>
    </location>
</feature>
<sequence length="662" mass="73017">MVIRDEDYGEEDPDMLEEVLTGRLNRFETDADPLDFGPDEYISQYIAQPEIVKNDCNKAEVTDILDQEPGLPPNLNPKQKIGDTNAEDKFQESKHFEQHLKAPDGGYGWFIVLGSFVGHILSGGIGRSDGLFFLMFESRFNQSATLTAWPGALAGMLRLAMGPIASAICQCWSVRACCLLGGLALGIVHILTAFSPNFFAVLFSHGFLQGIAMGLTYAPSLILINKYFDSRRSFATGIASSGSGIGTFLLVPVIQFLFDIYGFTSGFLMLGALCLHAVLMAMLFRPLFLHYKFMGRKRYEFIISLISPICQHHLLYCLHSVLMAMLFRPLFLHYKFMGRKRYVKEKSNPAELVMLSGMKDASKTSSYRSESLQNTISVCEKYTGEDQEASQKLMQHKLPDNIPTQDLLHRKVSSSAFSPKAMKDGFWKSTVDILFPRDGQCRKLGDSNRKKTKLFHFGLLRNSAFLGFCLSLGAFIAASKSVFIFLPALAKSGGLTTSEAVLILSFSGAVDTVGRIVSGYLLDRSSLRKRRLVVYCCILFLLAVVCASMPVLGGDFLWLCVTSSLFGMLTGVLASQKSVICVDLLGSERMPSAFGILLLFQALGKGIGPLLFGLCRDEFGTFHEAFFLGAGLMAASACLMLYSALVHSMGKRRDKERQASSC</sequence>
<keyword evidence="2" id="KW-0812">Transmembrane</keyword>
<evidence type="ECO:0000313" key="4">
    <source>
        <dbReference type="EMBL" id="KAK3705130.1"/>
    </source>
</evidence>